<dbReference type="Gene3D" id="2.160.20.20">
    <property type="match status" value="1"/>
</dbReference>
<keyword evidence="1" id="KW-1133">Transmembrane helix</keyword>
<evidence type="ECO:0000256" key="2">
    <source>
        <dbReference type="SAM" id="SignalP"/>
    </source>
</evidence>
<evidence type="ECO:0008006" key="5">
    <source>
        <dbReference type="Google" id="ProtNLM"/>
    </source>
</evidence>
<dbReference type="RefSeq" id="WP_109809763.1">
    <property type="nucleotide sequence ID" value="NZ_QGKU01000003.1"/>
</dbReference>
<evidence type="ECO:0000313" key="3">
    <source>
        <dbReference type="EMBL" id="PWR04461.1"/>
    </source>
</evidence>
<dbReference type="InterPro" id="IPR022472">
    <property type="entry name" value="VPLPA-CTERM"/>
</dbReference>
<dbReference type="OrthoDB" id="7876616at2"/>
<comment type="caution">
    <text evidence="3">The sequence shown here is derived from an EMBL/GenBank/DDBJ whole genome shotgun (WGS) entry which is preliminary data.</text>
</comment>
<feature type="transmembrane region" description="Helical" evidence="1">
    <location>
        <begin position="438"/>
        <end position="457"/>
    </location>
</feature>
<dbReference type="NCBIfam" id="TIGR03370">
    <property type="entry name" value="VPLPA-CTERM"/>
    <property type="match status" value="1"/>
</dbReference>
<protein>
    <recommendedName>
        <fullName evidence="5">VPLPA-CTERM protein sorting domain-containing protein</fullName>
    </recommendedName>
</protein>
<accession>A0A2V2LK31</accession>
<dbReference type="InterPro" id="IPR012332">
    <property type="entry name" value="Autotransporter_pectin_lyase_C"/>
</dbReference>
<proteinExistence type="predicted"/>
<keyword evidence="1" id="KW-0472">Membrane</keyword>
<dbReference type="Proteomes" id="UP000245680">
    <property type="component" value="Unassembled WGS sequence"/>
</dbReference>
<dbReference type="PROSITE" id="PS51257">
    <property type="entry name" value="PROKAR_LIPOPROTEIN"/>
    <property type="match status" value="1"/>
</dbReference>
<reference evidence="3 4" key="1">
    <citation type="submission" date="2018-05" db="EMBL/GenBank/DDBJ databases">
        <title>Rhodobacteraceae gen. nov., sp. nov. isolated from sea water.</title>
        <authorList>
            <person name="Ren Y."/>
        </authorList>
    </citation>
    <scope>NUCLEOTIDE SEQUENCE [LARGE SCALE GENOMIC DNA]</scope>
    <source>
        <strain evidence="3 4">TG-679</strain>
    </source>
</reference>
<dbReference type="EMBL" id="QGKU01000003">
    <property type="protein sequence ID" value="PWR04461.1"/>
    <property type="molecule type" value="Genomic_DNA"/>
</dbReference>
<keyword evidence="1" id="KW-0812">Transmembrane</keyword>
<feature type="chain" id="PRO_5016005783" description="VPLPA-CTERM protein sorting domain-containing protein" evidence="2">
    <location>
        <begin position="25"/>
        <end position="463"/>
    </location>
</feature>
<evidence type="ECO:0000313" key="4">
    <source>
        <dbReference type="Proteomes" id="UP000245680"/>
    </source>
</evidence>
<feature type="signal peptide" evidence="2">
    <location>
        <begin position="1"/>
        <end position="24"/>
    </location>
</feature>
<sequence>MRFVILSAPAVSLTSLLSGAPALAACVENPAGTYVCTGLQTGGLTDNGDDVSVTVVSGAEVQNAGGDALRVRGNDTTVVNNGTLTADGDGVDSGDDGFGLTVINTGSMNVQARGVNADNEDNVTVDNSGTINAPNNDGIRLGDGVNATFRNTGVLISGDEGMEAGNSATVLNRTGASITALEDAVQVGEDAQILNEGAIISTGTDGDGLDMDSGIVINTATGTIATAASSSAGIDFDASAVAQSVIVNSGSIEGGIGIQVELGGADPANTQTQIVLTDGIITGTGGLAVELGEGADTVAVFDSLAFLSQSGVPVQSGDVVDVTLGSGAAAQINGLVSLGAGDDSAGFFNMADGGMLYDAVLDDIFDGGADTDTAFFSAGLAELASSVLAGEVLSLTFASGQMTQVVNFRNFEFFTFGIDPVTGLGGQTVALADLTAPIPLPAGLLLLGGGLAVLGAARARRRA</sequence>
<evidence type="ECO:0000256" key="1">
    <source>
        <dbReference type="SAM" id="Phobius"/>
    </source>
</evidence>
<name>A0A2V2LK31_9RHOB</name>
<organism evidence="3 4">
    <name type="scientific">Meridianimarinicoccus roseus</name>
    <dbReference type="NCBI Taxonomy" id="2072018"/>
    <lineage>
        <taxon>Bacteria</taxon>
        <taxon>Pseudomonadati</taxon>
        <taxon>Pseudomonadota</taxon>
        <taxon>Alphaproteobacteria</taxon>
        <taxon>Rhodobacterales</taxon>
        <taxon>Paracoccaceae</taxon>
        <taxon>Meridianimarinicoccus</taxon>
    </lineage>
</organism>
<dbReference type="AlphaFoldDB" id="A0A2V2LK31"/>
<keyword evidence="4" id="KW-1185">Reference proteome</keyword>
<keyword evidence="2" id="KW-0732">Signal</keyword>
<gene>
    <name evidence="3" type="ORF">DKT77_00390</name>
</gene>